<dbReference type="CDD" id="cd14360">
    <property type="entry name" value="UBA_NAC_like_bac"/>
    <property type="match status" value="1"/>
</dbReference>
<dbReference type="Pfam" id="PF14242">
    <property type="entry name" value="DUF4342"/>
    <property type="match status" value="1"/>
</dbReference>
<evidence type="ECO:0000313" key="3">
    <source>
        <dbReference type="EMBL" id="SHK38595.1"/>
    </source>
</evidence>
<dbReference type="InterPro" id="IPR009060">
    <property type="entry name" value="UBA-like_sf"/>
</dbReference>
<evidence type="ECO:0000259" key="2">
    <source>
        <dbReference type="Pfam" id="PF14242"/>
    </source>
</evidence>
<keyword evidence="4" id="KW-1185">Reference proteome</keyword>
<sequence>MTFNLNHIDELKKRANVSYGDAKEALEQCNGDLLEALIYLEQQNKIKPEQNDSCTFLTKCKNLLKKGNNTRFVITKKGSTVLDLSVTVSVIITAFASYIVIPVLLLALFTGHRMKFEGKAGDDSTVNKAFTKLSNAVDLAKKKLMDEEPTVTQQ</sequence>
<dbReference type="SUPFAM" id="SSF46934">
    <property type="entry name" value="UBA-like"/>
    <property type="match status" value="1"/>
</dbReference>
<reference evidence="4" key="1">
    <citation type="submission" date="2016-11" db="EMBL/GenBank/DDBJ databases">
        <authorList>
            <person name="Varghese N."/>
            <person name="Submissions S."/>
        </authorList>
    </citation>
    <scope>NUCLEOTIDE SEQUENCE [LARGE SCALE GENOMIC DNA]</scope>
    <source>
        <strain evidence="4">DSM 10349</strain>
    </source>
</reference>
<dbReference type="STRING" id="1121421.SAMN02745123_01676"/>
<keyword evidence="1" id="KW-1133">Transmembrane helix</keyword>
<dbReference type="OrthoDB" id="3183239at2"/>
<name>A0A1M6S1M2_9FIRM</name>
<feature type="domain" description="DUF4342" evidence="2">
    <location>
        <begin position="52"/>
        <end position="116"/>
    </location>
</feature>
<dbReference type="EMBL" id="FRAR01000012">
    <property type="protein sequence ID" value="SHK38595.1"/>
    <property type="molecule type" value="Genomic_DNA"/>
</dbReference>
<evidence type="ECO:0000256" key="1">
    <source>
        <dbReference type="SAM" id="Phobius"/>
    </source>
</evidence>
<evidence type="ECO:0000313" key="4">
    <source>
        <dbReference type="Proteomes" id="UP000183997"/>
    </source>
</evidence>
<keyword evidence="1" id="KW-0472">Membrane</keyword>
<feature type="transmembrane region" description="Helical" evidence="1">
    <location>
        <begin position="86"/>
        <end position="109"/>
    </location>
</feature>
<dbReference type="RefSeq" id="WP_072913002.1">
    <property type="nucleotide sequence ID" value="NZ_FRAR01000012.1"/>
</dbReference>
<keyword evidence="1" id="KW-0812">Transmembrane</keyword>
<accession>A0A1M6S1M2</accession>
<gene>
    <name evidence="3" type="ORF">SAMN02745123_01676</name>
</gene>
<organism evidence="3 4">
    <name type="scientific">Desulforamulus aeronauticus DSM 10349</name>
    <dbReference type="NCBI Taxonomy" id="1121421"/>
    <lineage>
        <taxon>Bacteria</taxon>
        <taxon>Bacillati</taxon>
        <taxon>Bacillota</taxon>
        <taxon>Clostridia</taxon>
        <taxon>Eubacteriales</taxon>
        <taxon>Peptococcaceae</taxon>
        <taxon>Desulforamulus</taxon>
    </lineage>
</organism>
<proteinExistence type="predicted"/>
<dbReference type="AlphaFoldDB" id="A0A1M6S1M2"/>
<protein>
    <recommendedName>
        <fullName evidence="2">DUF4342 domain-containing protein</fullName>
    </recommendedName>
</protein>
<dbReference type="Proteomes" id="UP000183997">
    <property type="component" value="Unassembled WGS sequence"/>
</dbReference>
<dbReference type="Gene3D" id="1.10.8.10">
    <property type="entry name" value="DNA helicase RuvA subunit, C-terminal domain"/>
    <property type="match status" value="1"/>
</dbReference>
<dbReference type="InterPro" id="IPR025642">
    <property type="entry name" value="DUF4342"/>
</dbReference>